<dbReference type="GO" id="GO:0033743">
    <property type="term" value="F:peptide-methionine (R)-S-oxide reductase activity"/>
    <property type="evidence" value="ECO:0007669"/>
    <property type="project" value="UniProtKB-EC"/>
</dbReference>
<dbReference type="Gene3D" id="2.170.150.20">
    <property type="entry name" value="Peptide methionine sulfoxide reductase"/>
    <property type="match status" value="1"/>
</dbReference>
<dbReference type="Pfam" id="PF01641">
    <property type="entry name" value="SelR"/>
    <property type="match status" value="1"/>
</dbReference>
<dbReference type="GO" id="GO:0046872">
    <property type="term" value="F:metal ion binding"/>
    <property type="evidence" value="ECO:0007669"/>
    <property type="project" value="UniProtKB-KW"/>
</dbReference>
<dbReference type="FunFam" id="2.170.150.20:FF:000001">
    <property type="entry name" value="Peptide methionine sulfoxide reductase MsrB"/>
    <property type="match status" value="1"/>
</dbReference>
<name>A0A388LVA4_CHABU</name>
<evidence type="ECO:0000256" key="2">
    <source>
        <dbReference type="ARBA" id="ARBA00022723"/>
    </source>
</evidence>
<dbReference type="PANTHER" id="PTHR10173">
    <property type="entry name" value="METHIONINE SULFOXIDE REDUCTASE"/>
    <property type="match status" value="1"/>
</dbReference>
<evidence type="ECO:0000256" key="4">
    <source>
        <dbReference type="ARBA" id="ARBA00023002"/>
    </source>
</evidence>
<keyword evidence="3 6" id="KW-0862">Zinc</keyword>
<proteinExistence type="inferred from homology"/>
<protein>
    <recommendedName>
        <fullName evidence="6">Peptide-methionine (R)-S-oxide reductase</fullName>
        <ecNumber evidence="6">1.8.4.12</ecNumber>
    </recommendedName>
</protein>
<dbReference type="Gramene" id="GBG86191">
    <property type="protein sequence ID" value="GBG86191"/>
    <property type="gene ID" value="CBR_g41095"/>
</dbReference>
<evidence type="ECO:0000256" key="5">
    <source>
        <dbReference type="ARBA" id="ARBA00048488"/>
    </source>
</evidence>
<dbReference type="OrthoDB" id="44061at2759"/>
<feature type="domain" description="MsrB" evidence="8">
    <location>
        <begin position="33"/>
        <end position="155"/>
    </location>
</feature>
<dbReference type="InterPro" id="IPR011057">
    <property type="entry name" value="Mss4-like_sf"/>
</dbReference>
<comment type="catalytic activity">
    <reaction evidence="5 6">
        <text>L-methionyl-[protein] + [thioredoxin]-disulfide + H2O = L-methionyl-(R)-S-oxide-[protein] + [thioredoxin]-dithiol</text>
        <dbReference type="Rhea" id="RHEA:24164"/>
        <dbReference type="Rhea" id="RHEA-COMP:10698"/>
        <dbReference type="Rhea" id="RHEA-COMP:10700"/>
        <dbReference type="Rhea" id="RHEA-COMP:12313"/>
        <dbReference type="Rhea" id="RHEA-COMP:12314"/>
        <dbReference type="ChEBI" id="CHEBI:15377"/>
        <dbReference type="ChEBI" id="CHEBI:16044"/>
        <dbReference type="ChEBI" id="CHEBI:29950"/>
        <dbReference type="ChEBI" id="CHEBI:45764"/>
        <dbReference type="ChEBI" id="CHEBI:50058"/>
        <dbReference type="EC" id="1.8.4.12"/>
    </reaction>
</comment>
<keyword evidence="4 6" id="KW-0560">Oxidoreductase</keyword>
<evidence type="ECO:0000256" key="6">
    <source>
        <dbReference type="RuleBase" id="RU365044"/>
    </source>
</evidence>
<comment type="similarity">
    <text evidence="1 6">Belongs to the MsrB Met sulfoxide reductase family.</text>
</comment>
<comment type="caution">
    <text evidence="9">The sequence shown here is derived from an EMBL/GenBank/DDBJ whole genome shotgun (WGS) entry which is preliminary data.</text>
</comment>
<sequence>MGNTCGGNLEEAPPATGFDQKEPPPIDLANMTDVDWKKILTPEQYRVCRRKGTEMAFSGQYWNTKTKGMYLCVCCKTALFRSQTKFDSGTGWPSFYDKVDLNVKMEMDWSIPFMPRTEVSCAKCNAHLGHVFSDGPPPTLKRYCINSVALVLKPDDKS</sequence>
<dbReference type="GO" id="GO:0009507">
    <property type="term" value="C:chloroplast"/>
    <property type="evidence" value="ECO:0007669"/>
    <property type="project" value="EnsemblPlants"/>
</dbReference>
<dbReference type="InterPro" id="IPR028427">
    <property type="entry name" value="Met_Sox_Rdtase_MsrB"/>
</dbReference>
<evidence type="ECO:0000313" key="10">
    <source>
        <dbReference type="Proteomes" id="UP000265515"/>
    </source>
</evidence>
<dbReference type="GO" id="GO:0030091">
    <property type="term" value="P:protein repair"/>
    <property type="evidence" value="ECO:0007669"/>
    <property type="project" value="InterPro"/>
</dbReference>
<dbReference type="OMA" id="LCVCCKT"/>
<dbReference type="Proteomes" id="UP000265515">
    <property type="component" value="Unassembled WGS sequence"/>
</dbReference>
<reference evidence="9 10" key="1">
    <citation type="journal article" date="2018" name="Cell">
        <title>The Chara Genome: Secondary Complexity and Implications for Plant Terrestrialization.</title>
        <authorList>
            <person name="Nishiyama T."/>
            <person name="Sakayama H."/>
            <person name="Vries J.D."/>
            <person name="Buschmann H."/>
            <person name="Saint-Marcoux D."/>
            <person name="Ullrich K.K."/>
            <person name="Haas F.B."/>
            <person name="Vanderstraeten L."/>
            <person name="Becker D."/>
            <person name="Lang D."/>
            <person name="Vosolsobe S."/>
            <person name="Rombauts S."/>
            <person name="Wilhelmsson P.K.I."/>
            <person name="Janitza P."/>
            <person name="Kern R."/>
            <person name="Heyl A."/>
            <person name="Rumpler F."/>
            <person name="Villalobos L.I.A.C."/>
            <person name="Clay J.M."/>
            <person name="Skokan R."/>
            <person name="Toyoda A."/>
            <person name="Suzuki Y."/>
            <person name="Kagoshima H."/>
            <person name="Schijlen E."/>
            <person name="Tajeshwar N."/>
            <person name="Catarino B."/>
            <person name="Hetherington A.J."/>
            <person name="Saltykova A."/>
            <person name="Bonnot C."/>
            <person name="Breuninger H."/>
            <person name="Symeonidi A."/>
            <person name="Radhakrishnan G.V."/>
            <person name="Van Nieuwerburgh F."/>
            <person name="Deforce D."/>
            <person name="Chang C."/>
            <person name="Karol K.G."/>
            <person name="Hedrich R."/>
            <person name="Ulvskov P."/>
            <person name="Glockner G."/>
            <person name="Delwiche C.F."/>
            <person name="Petrasek J."/>
            <person name="Van de Peer Y."/>
            <person name="Friml J."/>
            <person name="Beilby M."/>
            <person name="Dolan L."/>
            <person name="Kohara Y."/>
            <person name="Sugano S."/>
            <person name="Fujiyama A."/>
            <person name="Delaux P.-M."/>
            <person name="Quint M."/>
            <person name="TheiBen G."/>
            <person name="Hagemann M."/>
            <person name="Harholt J."/>
            <person name="Dunand C."/>
            <person name="Zachgo S."/>
            <person name="Langdale J."/>
            <person name="Maumus F."/>
            <person name="Straeten D.V.D."/>
            <person name="Gould S.B."/>
            <person name="Rensing S.A."/>
        </authorList>
    </citation>
    <scope>NUCLEOTIDE SEQUENCE [LARGE SCALE GENOMIC DNA]</scope>
    <source>
        <strain evidence="9 10">S276</strain>
    </source>
</reference>
<keyword evidence="10" id="KW-1185">Reference proteome</keyword>
<comment type="cofactor">
    <cofactor evidence="6">
        <name>Zn(2+)</name>
        <dbReference type="ChEBI" id="CHEBI:29105"/>
    </cofactor>
    <text evidence="6">Binds 1 zinc ion per subunit.</text>
</comment>
<dbReference type="NCBIfam" id="TIGR00357">
    <property type="entry name" value="peptide-methionine (R)-S-oxide reductase MsrB"/>
    <property type="match status" value="1"/>
</dbReference>
<comment type="function">
    <text evidence="6">Catalyzes the reduction of methionine sulfoxide (MetSO) to methionine in proteins. Plays a protective role against oxidative stress by restoring activity to proteins that have been inactivated by methionine oxidation. MSRB family specifically reduces the MetSO R-enantiomer.</text>
</comment>
<dbReference type="AlphaFoldDB" id="A0A388LVA4"/>
<dbReference type="PANTHER" id="PTHR10173:SF52">
    <property type="entry name" value="METHIONINE-R-SULFOXIDE REDUCTASE B1"/>
    <property type="match status" value="1"/>
</dbReference>
<evidence type="ECO:0000256" key="7">
    <source>
        <dbReference type="SAM" id="MobiDB-lite"/>
    </source>
</evidence>
<dbReference type="SUPFAM" id="SSF51316">
    <property type="entry name" value="Mss4-like"/>
    <property type="match status" value="1"/>
</dbReference>
<evidence type="ECO:0000313" key="9">
    <source>
        <dbReference type="EMBL" id="GBG86191.1"/>
    </source>
</evidence>
<evidence type="ECO:0000259" key="8">
    <source>
        <dbReference type="PROSITE" id="PS51790"/>
    </source>
</evidence>
<evidence type="ECO:0000256" key="3">
    <source>
        <dbReference type="ARBA" id="ARBA00022833"/>
    </source>
</evidence>
<evidence type="ECO:0000256" key="1">
    <source>
        <dbReference type="ARBA" id="ARBA00007174"/>
    </source>
</evidence>
<dbReference type="GO" id="GO:0006979">
    <property type="term" value="P:response to oxidative stress"/>
    <property type="evidence" value="ECO:0007669"/>
    <property type="project" value="EnsemblPlants"/>
</dbReference>
<dbReference type="EMBL" id="BFEA01000552">
    <property type="protein sequence ID" value="GBG86191.1"/>
    <property type="molecule type" value="Genomic_DNA"/>
</dbReference>
<feature type="region of interest" description="Disordered" evidence="7">
    <location>
        <begin position="1"/>
        <end position="24"/>
    </location>
</feature>
<dbReference type="InterPro" id="IPR002579">
    <property type="entry name" value="Met_Sox_Rdtase_MsrB_dom"/>
</dbReference>
<dbReference type="EC" id="1.8.4.12" evidence="6"/>
<organism evidence="9 10">
    <name type="scientific">Chara braunii</name>
    <name type="common">Braun's stonewort</name>
    <dbReference type="NCBI Taxonomy" id="69332"/>
    <lineage>
        <taxon>Eukaryota</taxon>
        <taxon>Viridiplantae</taxon>
        <taxon>Streptophyta</taxon>
        <taxon>Charophyceae</taxon>
        <taxon>Charales</taxon>
        <taxon>Characeae</taxon>
        <taxon>Chara</taxon>
    </lineage>
</organism>
<dbReference type="STRING" id="69332.A0A388LVA4"/>
<accession>A0A388LVA4</accession>
<gene>
    <name evidence="9" type="ORF">CBR_g41095</name>
</gene>
<keyword evidence="2 6" id="KW-0479">Metal-binding</keyword>
<dbReference type="PROSITE" id="PS51790">
    <property type="entry name" value="MSRB"/>
    <property type="match status" value="1"/>
</dbReference>